<dbReference type="GO" id="GO:0015031">
    <property type="term" value="P:protein transport"/>
    <property type="evidence" value="ECO:0007669"/>
    <property type="project" value="UniProtKB-KW"/>
</dbReference>
<dbReference type="GO" id="GO:0000139">
    <property type="term" value="C:Golgi membrane"/>
    <property type="evidence" value="ECO:0007669"/>
    <property type="project" value="UniProtKB-SubCell"/>
</dbReference>
<evidence type="ECO:0000256" key="4">
    <source>
        <dbReference type="ARBA" id="ARBA00022448"/>
    </source>
</evidence>
<evidence type="ECO:0000256" key="5">
    <source>
        <dbReference type="ARBA" id="ARBA00022927"/>
    </source>
</evidence>
<evidence type="ECO:0000256" key="2">
    <source>
        <dbReference type="ARBA" id="ARBA00006419"/>
    </source>
</evidence>
<sequence>MADPLHELLSPYLGLQSPSEETLSEDSIISDYLSSLCTLSVSSLNTSEPQSLSQSLQSKLLSLQALSTRSYSSLISSSDYLSTLRFLLPKVSSDTNQLQDDIPGLDKEAVRFAHTFHKNAENPLLVRRKKAMLLARNVDRLGDMLDLPTLLSSAVTPLSTSSNANAALGSQYSSSFNANYASALELFAHIKRLRTLYPSSPLVDSIVSEAEVAMRVMTTNLISNLRTQGIKVAGGMRIVGWLRRLSPELDNSQGFSQAGVNLISQEDGLGALFLVCRLASLVAMLEALDPLRELAEQELERRVASEKAPNVTDANGPSWAGGQQTERYLKRYIEIFREQSFSIVSMYKSIFPSLVSASDGSREQLAPQTKSNLPSHYVRDIKAAADPSATDPLQPIPSSLSTFPLHLVSLLIDTLRRYLPSVKDKGARESLLTQVLYCAGSLGRLGGDFSVMLAFLEDSDDDDSEGGEEDEEFEVENTEGTSSNSVEWAEMIKKHRLLAGRLELLASGAGTSQNWSKRPSVGT</sequence>
<proteinExistence type="inferred from homology"/>
<name>A0A161TGL0_XYLHT</name>
<keyword evidence="4" id="KW-0813">Transport</keyword>
<dbReference type="EMBL" id="KV407455">
    <property type="protein sequence ID" value="KZF25307.1"/>
    <property type="molecule type" value="Genomic_DNA"/>
</dbReference>
<evidence type="ECO:0000256" key="6">
    <source>
        <dbReference type="ARBA" id="ARBA00023034"/>
    </source>
</evidence>
<comment type="subcellular location">
    <subcellularLocation>
        <location evidence="1">Golgi apparatus membrane</location>
        <topology evidence="1">Peripheral membrane protein</topology>
    </subcellularLocation>
</comment>
<reference evidence="10 11" key="1">
    <citation type="journal article" date="2016" name="Fungal Biol.">
        <title>The genome of Xylona heveae provides a window into fungal endophytism.</title>
        <authorList>
            <person name="Gazis R."/>
            <person name="Kuo A."/>
            <person name="Riley R."/>
            <person name="LaButti K."/>
            <person name="Lipzen A."/>
            <person name="Lin J."/>
            <person name="Amirebrahimi M."/>
            <person name="Hesse C.N."/>
            <person name="Spatafora J.W."/>
            <person name="Henrissat B."/>
            <person name="Hainaut M."/>
            <person name="Grigoriev I.V."/>
            <person name="Hibbett D.S."/>
        </authorList>
    </citation>
    <scope>NUCLEOTIDE SEQUENCE [LARGE SCALE GENOMIC DNA]</scope>
    <source>
        <strain evidence="10 11">TC161</strain>
    </source>
</reference>
<dbReference type="GeneID" id="28896979"/>
<feature type="compositionally biased region" description="Acidic residues" evidence="9">
    <location>
        <begin position="459"/>
        <end position="477"/>
    </location>
</feature>
<dbReference type="GO" id="GO:0006891">
    <property type="term" value="P:intra-Golgi vesicle-mediated transport"/>
    <property type="evidence" value="ECO:0007669"/>
    <property type="project" value="TreeGrafter"/>
</dbReference>
<protein>
    <recommendedName>
        <fullName evidence="3">Conserved oligomeric Golgi complex subunit 8</fullName>
    </recommendedName>
    <alternativeName>
        <fullName evidence="8">Component of oligomeric Golgi complex 8</fullName>
    </alternativeName>
</protein>
<evidence type="ECO:0000256" key="9">
    <source>
        <dbReference type="SAM" id="MobiDB-lite"/>
    </source>
</evidence>
<dbReference type="PANTHER" id="PTHR21311">
    <property type="entry name" value="CONSERVED OLIGOMERIC GOLGI COMPLEX COMPONENT 8"/>
    <property type="match status" value="1"/>
</dbReference>
<comment type="similarity">
    <text evidence="2">Belongs to the COG8 family.</text>
</comment>
<keyword evidence="11" id="KW-1185">Reference proteome</keyword>
<evidence type="ECO:0000256" key="1">
    <source>
        <dbReference type="ARBA" id="ARBA00004395"/>
    </source>
</evidence>
<organism evidence="10 11">
    <name type="scientific">Xylona heveae (strain CBS 132557 / TC161)</name>
    <dbReference type="NCBI Taxonomy" id="1328760"/>
    <lineage>
        <taxon>Eukaryota</taxon>
        <taxon>Fungi</taxon>
        <taxon>Dikarya</taxon>
        <taxon>Ascomycota</taxon>
        <taxon>Pezizomycotina</taxon>
        <taxon>Xylonomycetes</taxon>
        <taxon>Xylonales</taxon>
        <taxon>Xylonaceae</taxon>
        <taxon>Xylona</taxon>
    </lineage>
</organism>
<dbReference type="OMA" id="DAMKDMT"/>
<dbReference type="Proteomes" id="UP000076632">
    <property type="component" value="Unassembled WGS sequence"/>
</dbReference>
<dbReference type="InterPro" id="IPR007255">
    <property type="entry name" value="COG8"/>
</dbReference>
<evidence type="ECO:0000313" key="10">
    <source>
        <dbReference type="EMBL" id="KZF25307.1"/>
    </source>
</evidence>
<evidence type="ECO:0000256" key="8">
    <source>
        <dbReference type="ARBA" id="ARBA00031347"/>
    </source>
</evidence>
<dbReference type="Pfam" id="PF04124">
    <property type="entry name" value="Dor1"/>
    <property type="match status" value="3"/>
</dbReference>
<dbReference type="InParanoid" id="A0A161TGL0"/>
<evidence type="ECO:0000256" key="3">
    <source>
        <dbReference type="ARBA" id="ARBA00020983"/>
    </source>
</evidence>
<evidence type="ECO:0000313" key="11">
    <source>
        <dbReference type="Proteomes" id="UP000076632"/>
    </source>
</evidence>
<dbReference type="GO" id="GO:0017119">
    <property type="term" value="C:Golgi transport complex"/>
    <property type="evidence" value="ECO:0007669"/>
    <property type="project" value="InterPro"/>
</dbReference>
<dbReference type="AlphaFoldDB" id="A0A161TGL0"/>
<dbReference type="RefSeq" id="XP_018190862.1">
    <property type="nucleotide sequence ID" value="XM_018331842.1"/>
</dbReference>
<dbReference type="PANTHER" id="PTHR21311:SF0">
    <property type="entry name" value="CONSERVED OLIGOMERIC GOLGI COMPLEX SUBUNIT 8"/>
    <property type="match status" value="1"/>
</dbReference>
<dbReference type="OrthoDB" id="1661054at2759"/>
<keyword evidence="6" id="KW-0333">Golgi apparatus</keyword>
<keyword evidence="5" id="KW-0653">Protein transport</keyword>
<keyword evidence="7" id="KW-0472">Membrane</keyword>
<evidence type="ECO:0000256" key="7">
    <source>
        <dbReference type="ARBA" id="ARBA00023136"/>
    </source>
</evidence>
<feature type="region of interest" description="Disordered" evidence="9">
    <location>
        <begin position="459"/>
        <end position="486"/>
    </location>
</feature>
<gene>
    <name evidence="10" type="ORF">L228DRAFT_244113</name>
</gene>
<dbReference type="STRING" id="1328760.A0A161TGL0"/>
<accession>A0A161TGL0</accession>